<organism evidence="2 3">
    <name type="scientific">Obba rivulosa</name>
    <dbReference type="NCBI Taxonomy" id="1052685"/>
    <lineage>
        <taxon>Eukaryota</taxon>
        <taxon>Fungi</taxon>
        <taxon>Dikarya</taxon>
        <taxon>Basidiomycota</taxon>
        <taxon>Agaricomycotina</taxon>
        <taxon>Agaricomycetes</taxon>
        <taxon>Polyporales</taxon>
        <taxon>Gelatoporiaceae</taxon>
        <taxon>Obba</taxon>
    </lineage>
</organism>
<dbReference type="EMBL" id="KV722572">
    <property type="protein sequence ID" value="OCH85643.1"/>
    <property type="molecule type" value="Genomic_DNA"/>
</dbReference>
<dbReference type="OrthoDB" id="2756573at2759"/>
<proteinExistence type="predicted"/>
<evidence type="ECO:0000256" key="1">
    <source>
        <dbReference type="SAM" id="MobiDB-lite"/>
    </source>
</evidence>
<keyword evidence="3" id="KW-1185">Reference proteome</keyword>
<reference evidence="2 3" key="1">
    <citation type="submission" date="2016-07" db="EMBL/GenBank/DDBJ databases">
        <title>Draft genome of the white-rot fungus Obba rivulosa 3A-2.</title>
        <authorList>
            <consortium name="DOE Joint Genome Institute"/>
            <person name="Miettinen O."/>
            <person name="Riley R."/>
            <person name="Acob R."/>
            <person name="Barry K."/>
            <person name="Cullen D."/>
            <person name="De Vries R."/>
            <person name="Hainaut M."/>
            <person name="Hatakka A."/>
            <person name="Henrissat B."/>
            <person name="Hilden K."/>
            <person name="Kuo R."/>
            <person name="Labutti K."/>
            <person name="Lipzen A."/>
            <person name="Makela M.R."/>
            <person name="Sandor L."/>
            <person name="Spatafora J.W."/>
            <person name="Grigoriev I.V."/>
            <person name="Hibbett D.S."/>
        </authorList>
    </citation>
    <scope>NUCLEOTIDE SEQUENCE [LARGE SCALE GENOMIC DNA]</scope>
    <source>
        <strain evidence="2 3">3A-2</strain>
    </source>
</reference>
<feature type="region of interest" description="Disordered" evidence="1">
    <location>
        <begin position="178"/>
        <end position="228"/>
    </location>
</feature>
<sequence length="249" mass="27125">MLLSVEVGSRACAIASDVIILLVTWFKIYPTKREADKHNISSPLATTLLRDGTVYFIALLSLNITILSTRIAQNLADAVILDTALSSTITSHFLLTLRELACERQDEIASCPVPQGQDAGRGDSIDTHLWLQALVANMGDNFDCALEPFPDDDMSWDNTEDEANARICEWLRNIRPATDSGSDGRPSVVLRSDDEARLPPSSRKYRHCTDHIGESPAHGSRTDGGPALVAYGKESRARHAQVEQAGAAV</sequence>
<dbReference type="Proteomes" id="UP000250043">
    <property type="component" value="Unassembled WGS sequence"/>
</dbReference>
<accession>A0A8E2AK20</accession>
<dbReference type="AlphaFoldDB" id="A0A8E2AK20"/>
<evidence type="ECO:0000313" key="3">
    <source>
        <dbReference type="Proteomes" id="UP000250043"/>
    </source>
</evidence>
<gene>
    <name evidence="2" type="ORF">OBBRIDRAFT_891047</name>
</gene>
<name>A0A8E2AK20_9APHY</name>
<evidence type="ECO:0000313" key="2">
    <source>
        <dbReference type="EMBL" id="OCH85643.1"/>
    </source>
</evidence>
<protein>
    <submittedName>
        <fullName evidence="2">Uncharacterized protein</fullName>
    </submittedName>
</protein>